<evidence type="ECO:0000313" key="2">
    <source>
        <dbReference type="Proteomes" id="UP000612893"/>
    </source>
</evidence>
<dbReference type="EMBL" id="JAEKNR010000138">
    <property type="protein sequence ID" value="MBJ7599062.1"/>
    <property type="molecule type" value="Genomic_DNA"/>
</dbReference>
<reference evidence="1" key="1">
    <citation type="submission" date="2020-10" db="EMBL/GenBank/DDBJ databases">
        <title>Ca. Dormibacterota MAGs.</title>
        <authorList>
            <person name="Montgomery K."/>
        </authorList>
    </citation>
    <scope>NUCLEOTIDE SEQUENCE [LARGE SCALE GENOMIC DNA]</scope>
    <source>
        <strain evidence="1">SC8812_S17_10</strain>
    </source>
</reference>
<sequence length="49" mass="5244">MEYSDEGAARPGRPSHQGCREVSHDLAFFESARGLTPARALGTLARASI</sequence>
<dbReference type="AlphaFoldDB" id="A0A934NE26"/>
<dbReference type="Proteomes" id="UP000612893">
    <property type="component" value="Unassembled WGS sequence"/>
</dbReference>
<accession>A0A934NE26</accession>
<keyword evidence="2" id="KW-1185">Reference proteome</keyword>
<protein>
    <submittedName>
        <fullName evidence="1">Uncharacterized protein</fullName>
    </submittedName>
</protein>
<proteinExistence type="predicted"/>
<gene>
    <name evidence="1" type="ORF">JF922_13400</name>
</gene>
<organism evidence="1 2">
    <name type="scientific">Candidatus Nephthysia bennettiae</name>
    <dbReference type="NCBI Taxonomy" id="3127016"/>
    <lineage>
        <taxon>Bacteria</taxon>
        <taxon>Bacillati</taxon>
        <taxon>Candidatus Dormiibacterota</taxon>
        <taxon>Candidatus Dormibacteria</taxon>
        <taxon>Candidatus Dormibacterales</taxon>
        <taxon>Candidatus Dormibacteraceae</taxon>
        <taxon>Candidatus Nephthysia</taxon>
    </lineage>
</organism>
<evidence type="ECO:0000313" key="1">
    <source>
        <dbReference type="EMBL" id="MBJ7599062.1"/>
    </source>
</evidence>
<comment type="caution">
    <text evidence="1">The sequence shown here is derived from an EMBL/GenBank/DDBJ whole genome shotgun (WGS) entry which is preliminary data.</text>
</comment>
<name>A0A934NE26_9BACT</name>